<feature type="domain" description="SGNH hydrolase-type esterase" evidence="2">
    <location>
        <begin position="53"/>
        <end position="234"/>
    </location>
</feature>
<dbReference type="GO" id="GO:0016787">
    <property type="term" value="F:hydrolase activity"/>
    <property type="evidence" value="ECO:0007669"/>
    <property type="project" value="UniProtKB-KW"/>
</dbReference>
<name>A0ABX0H566_9BACT</name>
<dbReference type="EMBL" id="JAANYN010000001">
    <property type="protein sequence ID" value="NHE55411.1"/>
    <property type="molecule type" value="Genomic_DNA"/>
</dbReference>
<dbReference type="SUPFAM" id="SSF52266">
    <property type="entry name" value="SGNH hydrolase"/>
    <property type="match status" value="1"/>
</dbReference>
<keyword evidence="1" id="KW-0812">Transmembrane</keyword>
<gene>
    <name evidence="3" type="ORF">G9Q97_01135</name>
</gene>
<reference evidence="3 4" key="1">
    <citation type="submission" date="2020-03" db="EMBL/GenBank/DDBJ databases">
        <title>Cyclobacterium plantarum sp. nov., a marine bacterium isolated from a coastal-marine wetland.</title>
        <authorList>
            <person name="Sanchez-Porro C."/>
            <person name="Ventosa A."/>
            <person name="Amoozegar M."/>
        </authorList>
    </citation>
    <scope>NUCLEOTIDE SEQUENCE [LARGE SCALE GENOMIC DNA]</scope>
    <source>
        <strain evidence="3 4">GBPx2</strain>
    </source>
</reference>
<dbReference type="Pfam" id="PF13472">
    <property type="entry name" value="Lipase_GDSL_2"/>
    <property type="match status" value="1"/>
</dbReference>
<dbReference type="RefSeq" id="WP_166142299.1">
    <property type="nucleotide sequence ID" value="NZ_JAANYN010000001.1"/>
</dbReference>
<evidence type="ECO:0000259" key="2">
    <source>
        <dbReference type="Pfam" id="PF13472"/>
    </source>
</evidence>
<keyword evidence="4" id="KW-1185">Reference proteome</keyword>
<keyword evidence="3" id="KW-0378">Hydrolase</keyword>
<keyword evidence="1" id="KW-0472">Membrane</keyword>
<evidence type="ECO:0000256" key="1">
    <source>
        <dbReference type="SAM" id="Phobius"/>
    </source>
</evidence>
<dbReference type="Gene3D" id="3.40.50.1110">
    <property type="entry name" value="SGNH hydrolase"/>
    <property type="match status" value="1"/>
</dbReference>
<protein>
    <submittedName>
        <fullName evidence="3">SGNH/GDSL hydrolase family protein</fullName>
    </submittedName>
</protein>
<keyword evidence="1" id="KW-1133">Transmembrane helix</keyword>
<evidence type="ECO:0000313" key="3">
    <source>
        <dbReference type="EMBL" id="NHE55411.1"/>
    </source>
</evidence>
<sequence length="250" mass="28127">MNLFDPETKIWAHIILSFSSLIFNFSCVIQDNMPENIPKTNPEFNSGEYSYLALGDSYTVGEGEVPEFTYPMQAGRMLKNEGIHFSEIKIIAKTGWTSGELLAELKAKNLKTGSFDFVSLLIGVNNQYRGLALDQFRDELKELITISLDLLNENSNRLVLISIPDWGVTPFGHSSPQEKADISREIDAFNQVVKQQAADFNIPYLEITESYRSIGGFADHVVGDGLHPNRHIYAQWASSLTRIIKQAIHQ</sequence>
<feature type="transmembrane region" description="Helical" evidence="1">
    <location>
        <begin position="12"/>
        <end position="29"/>
    </location>
</feature>
<dbReference type="Proteomes" id="UP000649799">
    <property type="component" value="Unassembled WGS sequence"/>
</dbReference>
<dbReference type="InterPro" id="IPR013830">
    <property type="entry name" value="SGNH_hydro"/>
</dbReference>
<dbReference type="InterPro" id="IPR036514">
    <property type="entry name" value="SGNH_hydro_sf"/>
</dbReference>
<organism evidence="3 4">
    <name type="scientific">Cyclobacterium plantarum</name>
    <dbReference type="NCBI Taxonomy" id="2716263"/>
    <lineage>
        <taxon>Bacteria</taxon>
        <taxon>Pseudomonadati</taxon>
        <taxon>Bacteroidota</taxon>
        <taxon>Cytophagia</taxon>
        <taxon>Cytophagales</taxon>
        <taxon>Cyclobacteriaceae</taxon>
        <taxon>Cyclobacterium</taxon>
    </lineage>
</organism>
<accession>A0ABX0H566</accession>
<evidence type="ECO:0000313" key="4">
    <source>
        <dbReference type="Proteomes" id="UP000649799"/>
    </source>
</evidence>
<proteinExistence type="predicted"/>
<comment type="caution">
    <text evidence="3">The sequence shown here is derived from an EMBL/GenBank/DDBJ whole genome shotgun (WGS) entry which is preliminary data.</text>
</comment>